<feature type="compositionally biased region" description="Polar residues" evidence="4">
    <location>
        <begin position="1"/>
        <end position="26"/>
    </location>
</feature>
<evidence type="ECO:0000313" key="7">
    <source>
        <dbReference type="Proteomes" id="UP000275078"/>
    </source>
</evidence>
<evidence type="ECO:0000259" key="5">
    <source>
        <dbReference type="Pfam" id="PF04153"/>
    </source>
</evidence>
<feature type="region of interest" description="Disordered" evidence="4">
    <location>
        <begin position="114"/>
        <end position="340"/>
    </location>
</feature>
<dbReference type="Gene3D" id="2.30.30.1020">
    <property type="entry name" value="CCR4-NOT complex subunit 2/3/5, C-terminal domain"/>
    <property type="match status" value="1"/>
</dbReference>
<dbReference type="EMBL" id="ML119684">
    <property type="protein sequence ID" value="RPA80882.1"/>
    <property type="molecule type" value="Genomic_DNA"/>
</dbReference>
<gene>
    <name evidence="6" type="ORF">BJ508DRAFT_415140</name>
</gene>
<feature type="compositionally biased region" description="Low complexity" evidence="4">
    <location>
        <begin position="123"/>
        <end position="135"/>
    </location>
</feature>
<dbReference type="GO" id="GO:0030015">
    <property type="term" value="C:CCR4-NOT core complex"/>
    <property type="evidence" value="ECO:0007669"/>
    <property type="project" value="InterPro"/>
</dbReference>
<evidence type="ECO:0000313" key="6">
    <source>
        <dbReference type="EMBL" id="RPA80882.1"/>
    </source>
</evidence>
<dbReference type="STRING" id="1160509.A0A3N4I446"/>
<reference evidence="6 7" key="1">
    <citation type="journal article" date="2018" name="Nat. Ecol. Evol.">
        <title>Pezizomycetes genomes reveal the molecular basis of ectomycorrhizal truffle lifestyle.</title>
        <authorList>
            <person name="Murat C."/>
            <person name="Payen T."/>
            <person name="Noel B."/>
            <person name="Kuo A."/>
            <person name="Morin E."/>
            <person name="Chen J."/>
            <person name="Kohler A."/>
            <person name="Krizsan K."/>
            <person name="Balestrini R."/>
            <person name="Da Silva C."/>
            <person name="Montanini B."/>
            <person name="Hainaut M."/>
            <person name="Levati E."/>
            <person name="Barry K.W."/>
            <person name="Belfiori B."/>
            <person name="Cichocki N."/>
            <person name="Clum A."/>
            <person name="Dockter R.B."/>
            <person name="Fauchery L."/>
            <person name="Guy J."/>
            <person name="Iotti M."/>
            <person name="Le Tacon F."/>
            <person name="Lindquist E.A."/>
            <person name="Lipzen A."/>
            <person name="Malagnac F."/>
            <person name="Mello A."/>
            <person name="Molinier V."/>
            <person name="Miyauchi S."/>
            <person name="Poulain J."/>
            <person name="Riccioni C."/>
            <person name="Rubini A."/>
            <person name="Sitrit Y."/>
            <person name="Splivallo R."/>
            <person name="Traeger S."/>
            <person name="Wang M."/>
            <person name="Zifcakova L."/>
            <person name="Wipf D."/>
            <person name="Zambonelli A."/>
            <person name="Paolocci F."/>
            <person name="Nowrousian M."/>
            <person name="Ottonello S."/>
            <person name="Baldrian P."/>
            <person name="Spatafora J.W."/>
            <person name="Henrissat B."/>
            <person name="Nagy L.G."/>
            <person name="Aury J.M."/>
            <person name="Wincker P."/>
            <person name="Grigoriev I.V."/>
            <person name="Bonfante P."/>
            <person name="Martin F.M."/>
        </authorList>
    </citation>
    <scope>NUCLEOTIDE SEQUENCE [LARGE SCALE GENOMIC DNA]</scope>
    <source>
        <strain evidence="6 7">RN42</strain>
    </source>
</reference>
<dbReference type="PANTHER" id="PTHR23326">
    <property type="entry name" value="CCR4 NOT-RELATED"/>
    <property type="match status" value="1"/>
</dbReference>
<feature type="compositionally biased region" description="Polar residues" evidence="4">
    <location>
        <begin position="318"/>
        <end position="336"/>
    </location>
</feature>
<evidence type="ECO:0000256" key="2">
    <source>
        <dbReference type="ARBA" id="ARBA00023015"/>
    </source>
</evidence>
<dbReference type="GO" id="GO:0006355">
    <property type="term" value="P:regulation of DNA-templated transcription"/>
    <property type="evidence" value="ECO:0007669"/>
    <property type="project" value="InterPro"/>
</dbReference>
<feature type="compositionally biased region" description="Low complexity" evidence="4">
    <location>
        <begin position="27"/>
        <end position="36"/>
    </location>
</feature>
<dbReference type="Proteomes" id="UP000275078">
    <property type="component" value="Unassembled WGS sequence"/>
</dbReference>
<keyword evidence="3" id="KW-0804">Transcription</keyword>
<dbReference type="AlphaFoldDB" id="A0A3N4I446"/>
<dbReference type="InterPro" id="IPR038635">
    <property type="entry name" value="CCR4-NOT_su2/3/5_C_sf"/>
</dbReference>
<evidence type="ECO:0000256" key="4">
    <source>
        <dbReference type="SAM" id="MobiDB-lite"/>
    </source>
</evidence>
<feature type="domain" description="NOT2/NOT3/NOT5 C-terminal" evidence="5">
    <location>
        <begin position="385"/>
        <end position="504"/>
    </location>
</feature>
<evidence type="ECO:0000256" key="3">
    <source>
        <dbReference type="ARBA" id="ARBA00023163"/>
    </source>
</evidence>
<feature type="compositionally biased region" description="Low complexity" evidence="4">
    <location>
        <begin position="183"/>
        <end position="193"/>
    </location>
</feature>
<keyword evidence="2" id="KW-0805">Transcription regulation</keyword>
<evidence type="ECO:0000256" key="1">
    <source>
        <dbReference type="ARBA" id="ARBA00007682"/>
    </source>
</evidence>
<feature type="compositionally biased region" description="Basic and acidic residues" evidence="4">
    <location>
        <begin position="153"/>
        <end position="166"/>
    </location>
</feature>
<proteinExistence type="inferred from homology"/>
<dbReference type="OrthoDB" id="25391at2759"/>
<keyword evidence="7" id="KW-1185">Reference proteome</keyword>
<feature type="region of interest" description="Disordered" evidence="4">
    <location>
        <begin position="1"/>
        <end position="58"/>
    </location>
</feature>
<feature type="compositionally biased region" description="Polar residues" evidence="4">
    <location>
        <begin position="211"/>
        <end position="220"/>
    </location>
</feature>
<sequence length="512" mass="56798">MNRQGALTQQQRHQQLAFQTSASSRPQQQQQQQQQQAKPSWGAPPGVPMPQGRTNDGSTFAQSVRVGQQGQLDMNEFPALTTQQQVHQGGAVWNRVPSQPSPAHNRIFDDMPNQHHGMEDFRLGQNSLGNQSQGGDDFPALAPPRSQTNGHMDNNHGPDNDVHGRGDYLLGSIGGVGQSSHHQQLPNQQRVQQRMGDPLGLGNVGRPSVASPPNLQSVGGQSRILPHDMQQQQQQASLMQGSEQEKKVIKPAPGMGAPGLGAPGMGMPNQQNVPQTIQAPPQQQAAQQQQQQQPPQAQGAGQSQRQQLQQQPPQQQQTGFNQSLPTENGESLNGGMSDSERLSLTGLVHLLRRDKEDPYNLSVGVDLTQLGLDFTAADNAPLWPTFSSPWSDDQRVVMPEFELPSCYTVANTPALQTKVNHFSDETLFYIFYTMPGDIMQEITADELTKRNWRYHTGLRVWLTKDPSSNPTQLTESSEKGVYIFFDPNSWERIRKEYVLDYHFLDPRTMNKV</sequence>
<dbReference type="InterPro" id="IPR040168">
    <property type="entry name" value="Not2/3/5"/>
</dbReference>
<dbReference type="InterPro" id="IPR007282">
    <property type="entry name" value="NOT2/3/5_C"/>
</dbReference>
<organism evidence="6 7">
    <name type="scientific">Ascobolus immersus RN42</name>
    <dbReference type="NCBI Taxonomy" id="1160509"/>
    <lineage>
        <taxon>Eukaryota</taxon>
        <taxon>Fungi</taxon>
        <taxon>Dikarya</taxon>
        <taxon>Ascomycota</taxon>
        <taxon>Pezizomycotina</taxon>
        <taxon>Pezizomycetes</taxon>
        <taxon>Pezizales</taxon>
        <taxon>Ascobolaceae</taxon>
        <taxon>Ascobolus</taxon>
    </lineage>
</organism>
<accession>A0A3N4I446</accession>
<name>A0A3N4I446_ASCIM</name>
<dbReference type="GO" id="GO:0000289">
    <property type="term" value="P:nuclear-transcribed mRNA poly(A) tail shortening"/>
    <property type="evidence" value="ECO:0007669"/>
    <property type="project" value="UniProtKB-ARBA"/>
</dbReference>
<protein>
    <recommendedName>
        <fullName evidence="5">NOT2/NOT3/NOT5 C-terminal domain-containing protein</fullName>
    </recommendedName>
</protein>
<dbReference type="Pfam" id="PF04153">
    <property type="entry name" value="NOT2_3_5_C"/>
    <property type="match status" value="1"/>
</dbReference>
<comment type="similarity">
    <text evidence="1">Belongs to the CNOT2/3/5 family.</text>
</comment>
<feature type="compositionally biased region" description="Low complexity" evidence="4">
    <location>
        <begin position="274"/>
        <end position="317"/>
    </location>
</feature>